<dbReference type="PRINTS" id="PR00119">
    <property type="entry name" value="CATATPASE"/>
</dbReference>
<dbReference type="InterPro" id="IPR018303">
    <property type="entry name" value="ATPase_P-typ_P_site"/>
</dbReference>
<keyword evidence="3" id="KW-0813">Transport</keyword>
<dbReference type="InterPro" id="IPR059000">
    <property type="entry name" value="ATPase_P-type_domA"/>
</dbReference>
<keyword evidence="11" id="KW-1278">Translocase</keyword>
<dbReference type="InterPro" id="IPR021993">
    <property type="entry name" value="ATPase-cat-bd"/>
</dbReference>
<evidence type="ECO:0000256" key="11">
    <source>
        <dbReference type="ARBA" id="ARBA00022967"/>
    </source>
</evidence>
<keyword evidence="10" id="KW-0460">Magnesium</keyword>
<dbReference type="SUPFAM" id="SSF55008">
    <property type="entry name" value="HMA, heavy metal-associated domain"/>
    <property type="match status" value="1"/>
</dbReference>
<comment type="subcellular location">
    <subcellularLocation>
        <location evidence="1">Cell membrane</location>
        <topology evidence="1">Multi-pass membrane protein</topology>
    </subcellularLocation>
</comment>
<evidence type="ECO:0000256" key="5">
    <source>
        <dbReference type="ARBA" id="ARBA00022553"/>
    </source>
</evidence>
<evidence type="ECO:0000256" key="12">
    <source>
        <dbReference type="ARBA" id="ARBA00022989"/>
    </source>
</evidence>
<proteinExistence type="inferred from homology"/>
<evidence type="ECO:0000256" key="10">
    <source>
        <dbReference type="ARBA" id="ARBA00022842"/>
    </source>
</evidence>
<dbReference type="NCBIfam" id="TIGR01525">
    <property type="entry name" value="ATPase-IB_hvy"/>
    <property type="match status" value="1"/>
</dbReference>
<evidence type="ECO:0000313" key="17">
    <source>
        <dbReference type="EMBL" id="MEM4990028.1"/>
    </source>
</evidence>
<dbReference type="InterPro" id="IPR001757">
    <property type="entry name" value="P_typ_ATPase"/>
</dbReference>
<dbReference type="InterPro" id="IPR027256">
    <property type="entry name" value="P-typ_ATPase_IB"/>
</dbReference>
<feature type="transmembrane region" description="Helical" evidence="15">
    <location>
        <begin position="461"/>
        <end position="483"/>
    </location>
</feature>
<dbReference type="Gene3D" id="3.30.70.100">
    <property type="match status" value="1"/>
</dbReference>
<evidence type="ECO:0000256" key="7">
    <source>
        <dbReference type="ARBA" id="ARBA00022723"/>
    </source>
</evidence>
<dbReference type="RefSeq" id="WP_342831169.1">
    <property type="nucleotide sequence ID" value="NZ_JBANDC010000019.1"/>
</dbReference>
<dbReference type="InterPro" id="IPR023214">
    <property type="entry name" value="HAD_sf"/>
</dbReference>
<evidence type="ECO:0000256" key="1">
    <source>
        <dbReference type="ARBA" id="ARBA00004651"/>
    </source>
</evidence>
<comment type="caution">
    <text evidence="17">The sequence shown here is derived from an EMBL/GenBank/DDBJ whole genome shotgun (WGS) entry which is preliminary data.</text>
</comment>
<keyword evidence="18" id="KW-1185">Reference proteome</keyword>
<dbReference type="PANTHER" id="PTHR43520:SF5">
    <property type="entry name" value="CATION-TRANSPORTING P-TYPE ATPASE-RELATED"/>
    <property type="match status" value="1"/>
</dbReference>
<evidence type="ECO:0000256" key="8">
    <source>
        <dbReference type="ARBA" id="ARBA00022741"/>
    </source>
</evidence>
<keyword evidence="12 15" id="KW-1133">Transmembrane helix</keyword>
<evidence type="ECO:0000256" key="9">
    <source>
        <dbReference type="ARBA" id="ARBA00022840"/>
    </source>
</evidence>
<dbReference type="InterPro" id="IPR044492">
    <property type="entry name" value="P_typ_ATPase_HD_dom"/>
</dbReference>
<reference evidence="17 18" key="1">
    <citation type="submission" date="2024-02" db="EMBL/GenBank/DDBJ databases">
        <title>Draft genome sequence of Collimonas sp. strain H4R21, an effective mineral-weathering bacterial strain isolated from the beech rhizosphere.</title>
        <authorList>
            <person name="Morin E."/>
            <person name="Uroz S."/>
            <person name="Leveau J.H.J."/>
            <person name="Kumar R."/>
            <person name="Rey M.W."/>
            <person name="Pham J."/>
        </authorList>
    </citation>
    <scope>NUCLEOTIDE SEQUENCE [LARGE SCALE GENOMIC DNA]</scope>
    <source>
        <strain evidence="17 18">H4R21</strain>
    </source>
</reference>
<dbReference type="PANTHER" id="PTHR43520">
    <property type="entry name" value="ATP7, ISOFORM B"/>
    <property type="match status" value="1"/>
</dbReference>
<dbReference type="NCBIfam" id="TIGR01511">
    <property type="entry name" value="ATPase-IB1_Cu"/>
    <property type="match status" value="1"/>
</dbReference>
<dbReference type="Pfam" id="PF00403">
    <property type="entry name" value="HMA"/>
    <property type="match status" value="1"/>
</dbReference>
<feature type="transmembrane region" description="Helical" evidence="15">
    <location>
        <begin position="212"/>
        <end position="232"/>
    </location>
</feature>
<evidence type="ECO:0000256" key="15">
    <source>
        <dbReference type="RuleBase" id="RU362081"/>
    </source>
</evidence>
<dbReference type="InterPro" id="IPR006121">
    <property type="entry name" value="HMA_dom"/>
</dbReference>
<dbReference type="Pfam" id="PF00122">
    <property type="entry name" value="E1-E2_ATPase"/>
    <property type="match status" value="1"/>
</dbReference>
<keyword evidence="6 15" id="KW-0812">Transmembrane</keyword>
<keyword evidence="7 15" id="KW-0479">Metal-binding</keyword>
<dbReference type="SUPFAM" id="SSF56784">
    <property type="entry name" value="HAD-like"/>
    <property type="match status" value="1"/>
</dbReference>
<dbReference type="CDD" id="cd02079">
    <property type="entry name" value="P-type_ATPase_HM"/>
    <property type="match status" value="1"/>
</dbReference>
<dbReference type="Pfam" id="PF12156">
    <property type="entry name" value="ATPase-cat_bd"/>
    <property type="match status" value="1"/>
</dbReference>
<accession>A0ABU9Q198</accession>
<feature type="transmembrane region" description="Helical" evidence="15">
    <location>
        <begin position="244"/>
        <end position="265"/>
    </location>
</feature>
<feature type="transmembrane region" description="Helical" evidence="15">
    <location>
        <begin position="821"/>
        <end position="839"/>
    </location>
</feature>
<dbReference type="SUPFAM" id="SSF81653">
    <property type="entry name" value="Calcium ATPase, transduction domain A"/>
    <property type="match status" value="1"/>
</dbReference>
<keyword evidence="8 15" id="KW-0547">Nucleotide-binding</keyword>
<dbReference type="EMBL" id="JBANDC010000019">
    <property type="protein sequence ID" value="MEM4990028.1"/>
    <property type="molecule type" value="Genomic_DNA"/>
</dbReference>
<dbReference type="InterPro" id="IPR008250">
    <property type="entry name" value="ATPase_P-typ_transduc_dom_A_sf"/>
</dbReference>
<feature type="transmembrane region" description="Helical" evidence="15">
    <location>
        <begin position="277"/>
        <end position="299"/>
    </location>
</feature>
<dbReference type="InterPro" id="IPR023299">
    <property type="entry name" value="ATPase_P-typ_cyto_dom_N"/>
</dbReference>
<dbReference type="InterPro" id="IPR036412">
    <property type="entry name" value="HAD-like_sf"/>
</dbReference>
<dbReference type="Gene3D" id="3.40.1110.10">
    <property type="entry name" value="Calcium-transporting ATPase, cytoplasmic domain N"/>
    <property type="match status" value="1"/>
</dbReference>
<sequence length="845" mass="88989">MALTTASIGLAPTSAPSSKAAPEPASGNCFHCGLPLPPSATGPRWSVMIGQLPRAMCCPGCAAVAQTIADSGYSDYYVSRTTFSNRIDGDGLVPPELQLYDDEDGYSQFATVLEDPAGPAAGLLEATLALEGIRCAACVWLIEQRLARLPGLQLASLNVASERLHVRWDKTQCKPSDILHALHEIGYSAYPFDAARQGEQLRKSGKRLFRQTFIAGLCMMQVMMYAAPAYFAAAGSIDHAQLQLMRWASLLLTLPVLCYSALPFLHGAWIGIKSRHFGMDLPVAIGVAAAFAGSAAATVRGSGEVYFDTVAMFVFLLLCSRYLELTARRKAASTLERLQQALPGSATRLLDYPRAMDGEVVAAARLAKGDLILVKPGEVIAADGVLLSGSSRIDVSLLSGESKPLPCAAGDALPGGAVNCGQAMVLRISRVARESTLSALLKLAERAVQCKPRMAQWADQVAGWFVAALLLCALLAFCAWQWLDPARAWPIAIAVLVVSCPCALSLATPSALAAATDRLLRSGIVIVQPHVLETLHRATYIIFDKTGTLTVGKPVLKNIAVLGGSASERCLQIAAAMEMSSAHPLGAAIVDASRGMSALAAALRVEAVSQVAGEGVQAEFDGVLYRLGSASFVAGLAGTATPAATPSDATATPVFLGRDGEWLARFDLADAIREDARQTVAYFQRQGKQAILLSGDDSHVAQHVARELHIDDAYGAHLPAQKLAFVQALQRRGEIVAMIGDGVNDAAVLAAADVSFAMGAGAALAQVHADAVLLSDRLSTLADTARLGARTMHVIRQNLAWASVYNLLAIPAAALGLLNPWLSAAGMSFSSALVVLNALRLRNKI</sequence>
<feature type="domain" description="HMA" evidence="16">
    <location>
        <begin position="124"/>
        <end position="190"/>
    </location>
</feature>
<keyword evidence="13" id="KW-0406">Ion transport</keyword>
<evidence type="ECO:0000256" key="6">
    <source>
        <dbReference type="ARBA" id="ARBA00022692"/>
    </source>
</evidence>
<feature type="transmembrane region" description="Helical" evidence="15">
    <location>
        <begin position="799"/>
        <end position="815"/>
    </location>
</feature>
<keyword evidence="4 15" id="KW-1003">Cell membrane</keyword>
<dbReference type="InterPro" id="IPR036163">
    <property type="entry name" value="HMA_dom_sf"/>
</dbReference>
<feature type="transmembrane region" description="Helical" evidence="15">
    <location>
        <begin position="489"/>
        <end position="512"/>
    </location>
</feature>
<dbReference type="CDD" id="cd00371">
    <property type="entry name" value="HMA"/>
    <property type="match status" value="1"/>
</dbReference>
<dbReference type="SFLD" id="SFLDF00027">
    <property type="entry name" value="p-type_atpase"/>
    <property type="match status" value="1"/>
</dbReference>
<evidence type="ECO:0000256" key="13">
    <source>
        <dbReference type="ARBA" id="ARBA00023065"/>
    </source>
</evidence>
<dbReference type="SFLD" id="SFLDS00003">
    <property type="entry name" value="Haloacid_Dehalogenase"/>
    <property type="match status" value="1"/>
</dbReference>
<evidence type="ECO:0000256" key="4">
    <source>
        <dbReference type="ARBA" id="ARBA00022475"/>
    </source>
</evidence>
<dbReference type="Gene3D" id="2.70.150.10">
    <property type="entry name" value="Calcium-transporting ATPase, cytoplasmic transduction domain A"/>
    <property type="match status" value="1"/>
</dbReference>
<keyword evidence="9 15" id="KW-0067">ATP-binding</keyword>
<evidence type="ECO:0000256" key="3">
    <source>
        <dbReference type="ARBA" id="ARBA00022448"/>
    </source>
</evidence>
<evidence type="ECO:0000259" key="16">
    <source>
        <dbReference type="PROSITE" id="PS50846"/>
    </source>
</evidence>
<gene>
    <name evidence="17" type="ORF">V8G57_21750</name>
</gene>
<protein>
    <submittedName>
        <fullName evidence="17">Heavy metal translocating P-type ATPase</fullName>
    </submittedName>
</protein>
<dbReference type="Proteomes" id="UP001495910">
    <property type="component" value="Unassembled WGS sequence"/>
</dbReference>
<name>A0ABU9Q198_9BURK</name>
<keyword evidence="14 15" id="KW-0472">Membrane</keyword>
<dbReference type="NCBIfam" id="TIGR01512">
    <property type="entry name" value="ATPase-IB2_Cd"/>
    <property type="match status" value="1"/>
</dbReference>
<evidence type="ECO:0000256" key="14">
    <source>
        <dbReference type="ARBA" id="ARBA00023136"/>
    </source>
</evidence>
<dbReference type="InterPro" id="IPR023298">
    <property type="entry name" value="ATPase_P-typ_TM_dom_sf"/>
</dbReference>
<evidence type="ECO:0000256" key="2">
    <source>
        <dbReference type="ARBA" id="ARBA00006024"/>
    </source>
</evidence>
<keyword evidence="5" id="KW-0597">Phosphoprotein</keyword>
<dbReference type="PROSITE" id="PS50846">
    <property type="entry name" value="HMA_2"/>
    <property type="match status" value="1"/>
</dbReference>
<dbReference type="SFLD" id="SFLDG00002">
    <property type="entry name" value="C1.7:_P-type_atpase_like"/>
    <property type="match status" value="1"/>
</dbReference>
<feature type="transmembrane region" description="Helical" evidence="15">
    <location>
        <begin position="305"/>
        <end position="323"/>
    </location>
</feature>
<organism evidence="17 18">
    <name type="scientific">Collimonas rhizosphaerae</name>
    <dbReference type="NCBI Taxonomy" id="3126357"/>
    <lineage>
        <taxon>Bacteria</taxon>
        <taxon>Pseudomonadati</taxon>
        <taxon>Pseudomonadota</taxon>
        <taxon>Betaproteobacteria</taxon>
        <taxon>Burkholderiales</taxon>
        <taxon>Oxalobacteraceae</taxon>
        <taxon>Collimonas</taxon>
    </lineage>
</organism>
<dbReference type="Gene3D" id="3.40.50.1000">
    <property type="entry name" value="HAD superfamily/HAD-like"/>
    <property type="match status" value="1"/>
</dbReference>
<evidence type="ECO:0000313" key="18">
    <source>
        <dbReference type="Proteomes" id="UP001495910"/>
    </source>
</evidence>
<dbReference type="SUPFAM" id="SSF81665">
    <property type="entry name" value="Calcium ATPase, transmembrane domain M"/>
    <property type="match status" value="1"/>
</dbReference>
<dbReference type="Pfam" id="PF00702">
    <property type="entry name" value="Hydrolase"/>
    <property type="match status" value="1"/>
</dbReference>
<comment type="similarity">
    <text evidence="2 15">Belongs to the cation transport ATPase (P-type) (TC 3.A.3) family. Type IB subfamily.</text>
</comment>
<dbReference type="PROSITE" id="PS00154">
    <property type="entry name" value="ATPASE_E1_E2"/>
    <property type="match status" value="1"/>
</dbReference>
<dbReference type="NCBIfam" id="TIGR01494">
    <property type="entry name" value="ATPase_P-type"/>
    <property type="match status" value="1"/>
</dbReference>